<comment type="caution">
    <text evidence="2">The sequence shown here is derived from an EMBL/GenBank/DDBJ whole genome shotgun (WGS) entry which is preliminary data.</text>
</comment>
<dbReference type="Proteomes" id="UP001434883">
    <property type="component" value="Unassembled WGS sequence"/>
</dbReference>
<feature type="region of interest" description="Disordered" evidence="1">
    <location>
        <begin position="1"/>
        <end position="58"/>
    </location>
</feature>
<keyword evidence="3" id="KW-1185">Reference proteome</keyword>
<accession>A0ABV0SEK6</accession>
<sequence>MKAAHLRKQTIDSPQDIPVMSSRRNTERPGRSASTSNQQRRTQKGESHRDGVPCSQAAETKEQGFLLFSGAPQQPVHKLA</sequence>
<gene>
    <name evidence="2" type="ORF">XENOCAPTIV_010960</name>
</gene>
<protein>
    <submittedName>
        <fullName evidence="2">Uncharacterized protein</fullName>
    </submittedName>
</protein>
<name>A0ABV0SEK6_9TELE</name>
<proteinExistence type="predicted"/>
<dbReference type="EMBL" id="JAHRIN010077985">
    <property type="protein sequence ID" value="MEQ2218988.1"/>
    <property type="molecule type" value="Genomic_DNA"/>
</dbReference>
<evidence type="ECO:0000256" key="1">
    <source>
        <dbReference type="SAM" id="MobiDB-lite"/>
    </source>
</evidence>
<reference evidence="2 3" key="1">
    <citation type="submission" date="2021-06" db="EMBL/GenBank/DDBJ databases">
        <authorList>
            <person name="Palmer J.M."/>
        </authorList>
    </citation>
    <scope>NUCLEOTIDE SEQUENCE [LARGE SCALE GENOMIC DNA]</scope>
    <source>
        <strain evidence="2 3">XC_2019</strain>
        <tissue evidence="2">Muscle</tissue>
    </source>
</reference>
<evidence type="ECO:0000313" key="2">
    <source>
        <dbReference type="EMBL" id="MEQ2218988.1"/>
    </source>
</evidence>
<organism evidence="2 3">
    <name type="scientific">Xenoophorus captivus</name>
    <dbReference type="NCBI Taxonomy" id="1517983"/>
    <lineage>
        <taxon>Eukaryota</taxon>
        <taxon>Metazoa</taxon>
        <taxon>Chordata</taxon>
        <taxon>Craniata</taxon>
        <taxon>Vertebrata</taxon>
        <taxon>Euteleostomi</taxon>
        <taxon>Actinopterygii</taxon>
        <taxon>Neopterygii</taxon>
        <taxon>Teleostei</taxon>
        <taxon>Neoteleostei</taxon>
        <taxon>Acanthomorphata</taxon>
        <taxon>Ovalentaria</taxon>
        <taxon>Atherinomorphae</taxon>
        <taxon>Cyprinodontiformes</taxon>
        <taxon>Goodeidae</taxon>
        <taxon>Xenoophorus</taxon>
    </lineage>
</organism>
<evidence type="ECO:0000313" key="3">
    <source>
        <dbReference type="Proteomes" id="UP001434883"/>
    </source>
</evidence>